<accession>A0AA88LWV1</accession>
<protein>
    <submittedName>
        <fullName evidence="2">Uncharacterized protein</fullName>
    </submittedName>
</protein>
<keyword evidence="3" id="KW-1185">Reference proteome</keyword>
<dbReference type="Proteomes" id="UP001187415">
    <property type="component" value="Unassembled WGS sequence"/>
</dbReference>
<evidence type="ECO:0000313" key="2">
    <source>
        <dbReference type="EMBL" id="KAK2825856.1"/>
    </source>
</evidence>
<gene>
    <name evidence="2" type="ORF">Q5P01_020070</name>
</gene>
<proteinExistence type="predicted"/>
<dbReference type="EMBL" id="JAUPFM010000016">
    <property type="protein sequence ID" value="KAK2825856.1"/>
    <property type="molecule type" value="Genomic_DNA"/>
</dbReference>
<dbReference type="AlphaFoldDB" id="A0AA88LWV1"/>
<feature type="compositionally biased region" description="Polar residues" evidence="1">
    <location>
        <begin position="1"/>
        <end position="21"/>
    </location>
</feature>
<evidence type="ECO:0000313" key="3">
    <source>
        <dbReference type="Proteomes" id="UP001187415"/>
    </source>
</evidence>
<comment type="caution">
    <text evidence="2">The sequence shown here is derived from an EMBL/GenBank/DDBJ whole genome shotgun (WGS) entry which is preliminary data.</text>
</comment>
<name>A0AA88LWV1_CHASR</name>
<reference evidence="2" key="1">
    <citation type="submission" date="2023-07" db="EMBL/GenBank/DDBJ databases">
        <title>Chromosome-level Genome Assembly of Striped Snakehead (Channa striata).</title>
        <authorList>
            <person name="Liu H."/>
        </authorList>
    </citation>
    <scope>NUCLEOTIDE SEQUENCE</scope>
    <source>
        <strain evidence="2">Gz</strain>
        <tissue evidence="2">Muscle</tissue>
    </source>
</reference>
<evidence type="ECO:0000256" key="1">
    <source>
        <dbReference type="SAM" id="MobiDB-lite"/>
    </source>
</evidence>
<feature type="region of interest" description="Disordered" evidence="1">
    <location>
        <begin position="1"/>
        <end position="52"/>
    </location>
</feature>
<organism evidence="2 3">
    <name type="scientific">Channa striata</name>
    <name type="common">Snakehead murrel</name>
    <name type="synonym">Ophicephalus striatus</name>
    <dbReference type="NCBI Taxonomy" id="64152"/>
    <lineage>
        <taxon>Eukaryota</taxon>
        <taxon>Metazoa</taxon>
        <taxon>Chordata</taxon>
        <taxon>Craniata</taxon>
        <taxon>Vertebrata</taxon>
        <taxon>Euteleostomi</taxon>
        <taxon>Actinopterygii</taxon>
        <taxon>Neopterygii</taxon>
        <taxon>Teleostei</taxon>
        <taxon>Neoteleostei</taxon>
        <taxon>Acanthomorphata</taxon>
        <taxon>Anabantaria</taxon>
        <taxon>Anabantiformes</taxon>
        <taxon>Channoidei</taxon>
        <taxon>Channidae</taxon>
        <taxon>Channa</taxon>
    </lineage>
</organism>
<sequence>MFSSSSLPNTPLATDSQSTRVSVVDAPVRNHKPSPVPPGARRSTAPHRHRQQRLHGCFQPNLDLTTTALWSLRLDFCRWIFLVGCVTK</sequence>